<feature type="compositionally biased region" description="Low complexity" evidence="3">
    <location>
        <begin position="132"/>
        <end position="151"/>
    </location>
</feature>
<dbReference type="PANTHER" id="PTHR13495">
    <property type="entry name" value="NEFA-INTERACTING NUCLEAR PROTEIN NIP30"/>
    <property type="match status" value="1"/>
</dbReference>
<evidence type="ECO:0000313" key="5">
    <source>
        <dbReference type="EMBL" id="CDS18897.1"/>
    </source>
</evidence>
<accession>A0A068WMK4</accession>
<feature type="domain" description="FAM192A/Fyv6 N-terminal" evidence="4">
    <location>
        <begin position="12"/>
        <end position="96"/>
    </location>
</feature>
<evidence type="ECO:0000313" key="6">
    <source>
        <dbReference type="Proteomes" id="UP000492820"/>
    </source>
</evidence>
<proteinExistence type="predicted"/>
<evidence type="ECO:0000313" key="7">
    <source>
        <dbReference type="WBParaSite" id="EgrG_000674700"/>
    </source>
</evidence>
<dbReference type="PANTHER" id="PTHR13495:SF0">
    <property type="entry name" value="PSME3-INTERACTING PROTEIN"/>
    <property type="match status" value="1"/>
</dbReference>
<gene>
    <name evidence="5" type="ORF">EgrG_000674700</name>
</gene>
<keyword evidence="2" id="KW-0539">Nucleus</keyword>
<evidence type="ECO:0000256" key="2">
    <source>
        <dbReference type="ARBA" id="ARBA00023242"/>
    </source>
</evidence>
<feature type="compositionally biased region" description="Polar residues" evidence="3">
    <location>
        <begin position="184"/>
        <end position="197"/>
    </location>
</feature>
<dbReference type="InterPro" id="IPR019331">
    <property type="entry name" value="FAM192A/Fyv6_N"/>
</dbReference>
<feature type="region of interest" description="Disordered" evidence="3">
    <location>
        <begin position="132"/>
        <end position="197"/>
    </location>
</feature>
<name>A0A068WMK4_ECHGR</name>
<dbReference type="Pfam" id="PF10187">
    <property type="entry name" value="FAM192A_Fyv6_N"/>
    <property type="match status" value="1"/>
</dbReference>
<evidence type="ECO:0000259" key="4">
    <source>
        <dbReference type="Pfam" id="PF10187"/>
    </source>
</evidence>
<evidence type="ECO:0000256" key="1">
    <source>
        <dbReference type="ARBA" id="ARBA00004123"/>
    </source>
</evidence>
<reference evidence="7" key="3">
    <citation type="submission" date="2020-10" db="UniProtKB">
        <authorList>
            <consortium name="WormBaseParasite"/>
        </authorList>
    </citation>
    <scope>IDENTIFICATION</scope>
</reference>
<reference evidence="5" key="2">
    <citation type="submission" date="2014-06" db="EMBL/GenBank/DDBJ databases">
        <authorList>
            <person name="Aslett M."/>
        </authorList>
    </citation>
    <scope>NUCLEOTIDE SEQUENCE</scope>
</reference>
<dbReference type="GO" id="GO:0005634">
    <property type="term" value="C:nucleus"/>
    <property type="evidence" value="ECO:0007669"/>
    <property type="project" value="UniProtKB-SubCell"/>
</dbReference>
<dbReference type="AlphaFoldDB" id="A0A068WMK4"/>
<feature type="region of interest" description="Disordered" evidence="3">
    <location>
        <begin position="19"/>
        <end position="38"/>
    </location>
</feature>
<dbReference type="Proteomes" id="UP000492820">
    <property type="component" value="Unassembled WGS sequence"/>
</dbReference>
<dbReference type="OrthoDB" id="75807at2759"/>
<dbReference type="InterPro" id="IPR039845">
    <property type="entry name" value="FAM192A"/>
</dbReference>
<dbReference type="WBParaSite" id="EgrG_000674700">
    <property type="protein sequence ID" value="EgrG_000674700"/>
    <property type="gene ID" value="EgrG_000674700"/>
</dbReference>
<organism evidence="5">
    <name type="scientific">Echinococcus granulosus</name>
    <name type="common">Hydatid tapeworm</name>
    <dbReference type="NCBI Taxonomy" id="6210"/>
    <lineage>
        <taxon>Eukaryota</taxon>
        <taxon>Metazoa</taxon>
        <taxon>Spiralia</taxon>
        <taxon>Lophotrochozoa</taxon>
        <taxon>Platyhelminthes</taxon>
        <taxon>Cestoda</taxon>
        <taxon>Eucestoda</taxon>
        <taxon>Cyclophyllidea</taxon>
        <taxon>Taeniidae</taxon>
        <taxon>Echinococcus</taxon>
        <taxon>Echinococcus granulosus group</taxon>
    </lineage>
</organism>
<sequence>MSSSLPRFISEKEIAERKLRDAAEGKKEEPYDPRPLYDRLQAERARQQEEYEASTAFKNQIHRLDPDEAAFLAKIDRERCLLQESVDQEAEQLIQEAKISSSLPCLSSCHKTFLTSDYAANRSSLMKVSVSSSSNAEVSVRRPPIPSSSTPLNQRSLLAGIKRKSSQVPKIDAKKSHLDGANNDLESSPSDTTVDLTKSQDELANNVEPQLSSPNNDLPNPLNEVSPTWHKQLRHRLACPVSCLVWRLTVTRMRVLTTATGIPPRALRMLPSFSPRLPSFVASRPTNQMLVNRPSLPFPMSDCY</sequence>
<protein>
    <submittedName>
        <fullName evidence="5 7">NEFA interacting nuclear protein NIP30 N terminal</fullName>
    </submittedName>
</protein>
<dbReference type="EMBL" id="LK028578">
    <property type="protein sequence ID" value="CDS18897.1"/>
    <property type="molecule type" value="Genomic_DNA"/>
</dbReference>
<reference evidence="5 6" key="1">
    <citation type="journal article" date="2013" name="Nature">
        <title>The genomes of four tapeworm species reveal adaptations to parasitism.</title>
        <authorList>
            <person name="Tsai I.J."/>
            <person name="Zarowiecki M."/>
            <person name="Holroyd N."/>
            <person name="Garciarrubio A."/>
            <person name="Sanchez-Flores A."/>
            <person name="Brooks K.L."/>
            <person name="Tracey A."/>
            <person name="Bobes R.J."/>
            <person name="Fragoso G."/>
            <person name="Sciutto E."/>
            <person name="Aslett M."/>
            <person name="Beasley H."/>
            <person name="Bennett H.M."/>
            <person name="Cai J."/>
            <person name="Camicia F."/>
            <person name="Clark R."/>
            <person name="Cucher M."/>
            <person name="De Silva N."/>
            <person name="Day T.A."/>
            <person name="Deplazes P."/>
            <person name="Estrada K."/>
            <person name="Fernandez C."/>
            <person name="Holland P.W."/>
            <person name="Hou J."/>
            <person name="Hu S."/>
            <person name="Huckvale T."/>
            <person name="Hung S.S."/>
            <person name="Kamenetzky L."/>
            <person name="Keane J.A."/>
            <person name="Kiss F."/>
            <person name="Koziol U."/>
            <person name="Lambert O."/>
            <person name="Liu K."/>
            <person name="Luo X."/>
            <person name="Luo Y."/>
            <person name="Macchiaroli N."/>
            <person name="Nichol S."/>
            <person name="Paps J."/>
            <person name="Parkinson J."/>
            <person name="Pouchkina-Stantcheva N."/>
            <person name="Riddiford N."/>
            <person name="Rosenzvit M."/>
            <person name="Salinas G."/>
            <person name="Wasmuth J.D."/>
            <person name="Zamanian M."/>
            <person name="Zheng Y."/>
            <person name="Cai X."/>
            <person name="Soberon X."/>
            <person name="Olson P.D."/>
            <person name="Laclette J.P."/>
            <person name="Brehm K."/>
            <person name="Berriman M."/>
            <person name="Garciarrubio A."/>
            <person name="Bobes R.J."/>
            <person name="Fragoso G."/>
            <person name="Sanchez-Flores A."/>
            <person name="Estrada K."/>
            <person name="Cevallos M.A."/>
            <person name="Morett E."/>
            <person name="Gonzalez V."/>
            <person name="Portillo T."/>
            <person name="Ochoa-Leyva A."/>
            <person name="Jose M.V."/>
            <person name="Sciutto E."/>
            <person name="Landa A."/>
            <person name="Jimenez L."/>
            <person name="Valdes V."/>
            <person name="Carrero J.C."/>
            <person name="Larralde C."/>
            <person name="Morales-Montor J."/>
            <person name="Limon-Lason J."/>
            <person name="Soberon X."/>
            <person name="Laclette J.P."/>
        </authorList>
    </citation>
    <scope>NUCLEOTIDE SEQUENCE [LARGE SCALE GENOMIC DNA]</scope>
</reference>
<comment type="subcellular location">
    <subcellularLocation>
        <location evidence="1">Nucleus</location>
    </subcellularLocation>
</comment>
<evidence type="ECO:0000256" key="3">
    <source>
        <dbReference type="SAM" id="MobiDB-lite"/>
    </source>
</evidence>